<gene>
    <name evidence="2" type="ORF">K2173_021946</name>
</gene>
<organism evidence="2 3">
    <name type="scientific">Erythroxylum novogranatense</name>
    <dbReference type="NCBI Taxonomy" id="1862640"/>
    <lineage>
        <taxon>Eukaryota</taxon>
        <taxon>Viridiplantae</taxon>
        <taxon>Streptophyta</taxon>
        <taxon>Embryophyta</taxon>
        <taxon>Tracheophyta</taxon>
        <taxon>Spermatophyta</taxon>
        <taxon>Magnoliopsida</taxon>
        <taxon>eudicotyledons</taxon>
        <taxon>Gunneridae</taxon>
        <taxon>Pentapetalae</taxon>
        <taxon>rosids</taxon>
        <taxon>fabids</taxon>
        <taxon>Malpighiales</taxon>
        <taxon>Erythroxylaceae</taxon>
        <taxon>Erythroxylum</taxon>
    </lineage>
</organism>
<dbReference type="EMBL" id="JAIWQS010000007">
    <property type="protein sequence ID" value="KAJ8760908.1"/>
    <property type="molecule type" value="Genomic_DNA"/>
</dbReference>
<evidence type="ECO:0000313" key="2">
    <source>
        <dbReference type="EMBL" id="KAJ8760908.1"/>
    </source>
</evidence>
<feature type="compositionally biased region" description="Basic and acidic residues" evidence="1">
    <location>
        <begin position="66"/>
        <end position="75"/>
    </location>
</feature>
<evidence type="ECO:0000313" key="3">
    <source>
        <dbReference type="Proteomes" id="UP001159364"/>
    </source>
</evidence>
<evidence type="ECO:0000256" key="1">
    <source>
        <dbReference type="SAM" id="MobiDB-lite"/>
    </source>
</evidence>
<feature type="region of interest" description="Disordered" evidence="1">
    <location>
        <begin position="140"/>
        <end position="218"/>
    </location>
</feature>
<proteinExistence type="predicted"/>
<dbReference type="AlphaFoldDB" id="A0AAV8T3R6"/>
<feature type="compositionally biased region" description="Basic and acidic residues" evidence="1">
    <location>
        <begin position="142"/>
        <end position="161"/>
    </location>
</feature>
<feature type="compositionally biased region" description="Basic and acidic residues" evidence="1">
    <location>
        <begin position="186"/>
        <end position="197"/>
    </location>
</feature>
<feature type="compositionally biased region" description="Polar residues" evidence="1">
    <location>
        <begin position="1"/>
        <end position="17"/>
    </location>
</feature>
<name>A0AAV8T3R6_9ROSI</name>
<dbReference type="Proteomes" id="UP001159364">
    <property type="component" value="Linkage Group LG07"/>
</dbReference>
<feature type="region of interest" description="Disordered" evidence="1">
    <location>
        <begin position="1"/>
        <end position="36"/>
    </location>
</feature>
<protein>
    <submittedName>
        <fullName evidence="2">Uncharacterized protein</fullName>
    </submittedName>
</protein>
<sequence>MERNGSGSVTVAGSSIGVSEGSVAVGKVESGGTSAAWDGKEIATWFEISVEEDGLKGPGGRFGRPGRPDSNERGSRGRGSGLGWGDYAAQTASFFGRESGAVPVEGEPMAEPMQPGDDVVLINAGRRPKPTELALRACLASRGDEERRDGVGRELDPDKEGPASCPGEATIGGRAVGPSGVPSEVRAAKRDPRDRAVDPPWRLSSRIPSVGGGGWRGRLVTCIQGPKAED</sequence>
<accession>A0AAV8T3R6</accession>
<keyword evidence="3" id="KW-1185">Reference proteome</keyword>
<comment type="caution">
    <text evidence="2">The sequence shown here is derived from an EMBL/GenBank/DDBJ whole genome shotgun (WGS) entry which is preliminary data.</text>
</comment>
<feature type="region of interest" description="Disordered" evidence="1">
    <location>
        <begin position="50"/>
        <end position="85"/>
    </location>
</feature>
<reference evidence="2 3" key="1">
    <citation type="submission" date="2021-09" db="EMBL/GenBank/DDBJ databases">
        <title>Genomic insights and catalytic innovation underlie evolution of tropane alkaloids biosynthesis.</title>
        <authorList>
            <person name="Wang Y.-J."/>
            <person name="Tian T."/>
            <person name="Huang J.-P."/>
            <person name="Huang S.-X."/>
        </authorList>
    </citation>
    <scope>NUCLEOTIDE SEQUENCE [LARGE SCALE GENOMIC DNA]</scope>
    <source>
        <strain evidence="2">KIB-2018</strain>
        <tissue evidence="2">Leaf</tissue>
    </source>
</reference>